<dbReference type="SMART" id="SM00342">
    <property type="entry name" value="HTH_ARAC"/>
    <property type="match status" value="1"/>
</dbReference>
<dbReference type="HOGENOM" id="CLU_000445_88_3_9"/>
<evidence type="ECO:0000259" key="4">
    <source>
        <dbReference type="PROSITE" id="PS01124"/>
    </source>
</evidence>
<gene>
    <name evidence="5" type="ordered locus">Ccel_1001</name>
</gene>
<dbReference type="PROSITE" id="PS00041">
    <property type="entry name" value="HTH_ARAC_FAMILY_1"/>
    <property type="match status" value="1"/>
</dbReference>
<dbReference type="PRINTS" id="PR00032">
    <property type="entry name" value="HTHARAC"/>
</dbReference>
<dbReference type="InterPro" id="IPR020449">
    <property type="entry name" value="Tscrpt_reg_AraC-type_HTH"/>
</dbReference>
<dbReference type="STRING" id="394503.Ccel_1001"/>
<dbReference type="SUPFAM" id="SSF51182">
    <property type="entry name" value="RmlC-like cupins"/>
    <property type="match status" value="1"/>
</dbReference>
<dbReference type="Pfam" id="PF12833">
    <property type="entry name" value="HTH_18"/>
    <property type="match status" value="1"/>
</dbReference>
<dbReference type="Gene3D" id="1.10.10.60">
    <property type="entry name" value="Homeodomain-like"/>
    <property type="match status" value="2"/>
</dbReference>
<proteinExistence type="predicted"/>
<sequence length="307" mass="35781">MSIYNINNRYARPEAFYALNLTEFHMPPHTHNRCEIMYVVSGNCVVSAKKEMITLKKNQFIFLDQNVSHCLYIKSGTPCTILNLEFLCSPNKGGIDLNEMLNNSETYRGFIDRKEDFLVLNDNGKVGYALKDLISELEKKKSSDQFLLRILFFRMLVEFTRNIGQDSHYLGSLHLRKAQKYINEHLYEDLNVEMIAEYTGINHSYLQTLFSKQFNCGIIAYVNKLRMEHAAFLLNNSNMSITDMAFHLGYNSRQHFGYIFEKHYNMSPQQYRKLKGQNIKADTGGGQWYADENGHFKNQVLLKRISN</sequence>
<protein>
    <submittedName>
        <fullName evidence="5">Transcriptional regulator, AraC family</fullName>
    </submittedName>
</protein>
<dbReference type="SUPFAM" id="SSF46689">
    <property type="entry name" value="Homeodomain-like"/>
    <property type="match status" value="2"/>
</dbReference>
<dbReference type="InterPro" id="IPR018060">
    <property type="entry name" value="HTH_AraC"/>
</dbReference>
<keyword evidence="3" id="KW-0804">Transcription</keyword>
<evidence type="ECO:0000256" key="3">
    <source>
        <dbReference type="ARBA" id="ARBA00023163"/>
    </source>
</evidence>
<dbReference type="eggNOG" id="COG0662">
    <property type="taxonomic scope" value="Bacteria"/>
</dbReference>
<keyword evidence="2" id="KW-0238">DNA-binding</keyword>
<evidence type="ECO:0000313" key="5">
    <source>
        <dbReference type="EMBL" id="ACL75363.1"/>
    </source>
</evidence>
<dbReference type="PANTHER" id="PTHR43280:SF2">
    <property type="entry name" value="HTH-TYPE TRANSCRIPTIONAL REGULATOR EXSA"/>
    <property type="match status" value="1"/>
</dbReference>
<dbReference type="EMBL" id="CP001348">
    <property type="protein sequence ID" value="ACL75363.1"/>
    <property type="molecule type" value="Genomic_DNA"/>
</dbReference>
<keyword evidence="1" id="KW-0805">Transcription regulation</keyword>
<organism evidence="5 6">
    <name type="scientific">Ruminiclostridium cellulolyticum (strain ATCC 35319 / DSM 5812 / JCM 6584 / H10)</name>
    <name type="common">Clostridium cellulolyticum</name>
    <dbReference type="NCBI Taxonomy" id="394503"/>
    <lineage>
        <taxon>Bacteria</taxon>
        <taxon>Bacillati</taxon>
        <taxon>Bacillota</taxon>
        <taxon>Clostridia</taxon>
        <taxon>Eubacteriales</taxon>
        <taxon>Oscillospiraceae</taxon>
        <taxon>Ruminiclostridium</taxon>
    </lineage>
</organism>
<evidence type="ECO:0000256" key="1">
    <source>
        <dbReference type="ARBA" id="ARBA00023015"/>
    </source>
</evidence>
<dbReference type="eggNOG" id="COG2207">
    <property type="taxonomic scope" value="Bacteria"/>
</dbReference>
<dbReference type="Proteomes" id="UP000001349">
    <property type="component" value="Chromosome"/>
</dbReference>
<dbReference type="InterPro" id="IPR003313">
    <property type="entry name" value="AraC-bd"/>
</dbReference>
<dbReference type="InterPro" id="IPR018062">
    <property type="entry name" value="HTH_AraC-typ_CS"/>
</dbReference>
<dbReference type="PROSITE" id="PS01124">
    <property type="entry name" value="HTH_ARAC_FAMILY_2"/>
    <property type="match status" value="1"/>
</dbReference>
<dbReference type="KEGG" id="cce:Ccel_1001"/>
<dbReference type="InterPro" id="IPR009057">
    <property type="entry name" value="Homeodomain-like_sf"/>
</dbReference>
<evidence type="ECO:0000313" key="6">
    <source>
        <dbReference type="Proteomes" id="UP000001349"/>
    </source>
</evidence>
<dbReference type="InterPro" id="IPR014710">
    <property type="entry name" value="RmlC-like_jellyroll"/>
</dbReference>
<dbReference type="Gene3D" id="2.60.120.10">
    <property type="entry name" value="Jelly Rolls"/>
    <property type="match status" value="1"/>
</dbReference>
<dbReference type="InterPro" id="IPR011051">
    <property type="entry name" value="RmlC_Cupin_sf"/>
</dbReference>
<name>B8I9A3_RUMCH</name>
<accession>B8I9A3</accession>
<dbReference type="PANTHER" id="PTHR43280">
    <property type="entry name" value="ARAC-FAMILY TRANSCRIPTIONAL REGULATOR"/>
    <property type="match status" value="1"/>
</dbReference>
<dbReference type="GO" id="GO:0003700">
    <property type="term" value="F:DNA-binding transcription factor activity"/>
    <property type="evidence" value="ECO:0007669"/>
    <property type="project" value="InterPro"/>
</dbReference>
<dbReference type="GO" id="GO:0043565">
    <property type="term" value="F:sequence-specific DNA binding"/>
    <property type="evidence" value="ECO:0007669"/>
    <property type="project" value="InterPro"/>
</dbReference>
<dbReference type="AlphaFoldDB" id="B8I9A3"/>
<keyword evidence="6" id="KW-1185">Reference proteome</keyword>
<feature type="domain" description="HTH araC/xylS-type" evidence="4">
    <location>
        <begin position="176"/>
        <end position="274"/>
    </location>
</feature>
<reference evidence="5 6" key="1">
    <citation type="submission" date="2009-01" db="EMBL/GenBank/DDBJ databases">
        <title>Complete sequence of Clostridium cellulolyticum H10.</title>
        <authorList>
            <consortium name="US DOE Joint Genome Institute"/>
            <person name="Lucas S."/>
            <person name="Copeland A."/>
            <person name="Lapidus A."/>
            <person name="Glavina del Rio T."/>
            <person name="Dalin E."/>
            <person name="Tice H."/>
            <person name="Bruce D."/>
            <person name="Goodwin L."/>
            <person name="Pitluck S."/>
            <person name="Chertkov O."/>
            <person name="Saunders E."/>
            <person name="Brettin T."/>
            <person name="Detter J.C."/>
            <person name="Han C."/>
            <person name="Larimer F."/>
            <person name="Land M."/>
            <person name="Hauser L."/>
            <person name="Kyrpides N."/>
            <person name="Ivanova N."/>
            <person name="Zhou J."/>
            <person name="Richardson P."/>
        </authorList>
    </citation>
    <scope>NUCLEOTIDE SEQUENCE [LARGE SCALE GENOMIC DNA]</scope>
    <source>
        <strain evidence="6">ATCC 35319 / DSM 5812 / JCM 6584 / H10</strain>
    </source>
</reference>
<dbReference type="Pfam" id="PF02311">
    <property type="entry name" value="AraC_binding"/>
    <property type="match status" value="1"/>
</dbReference>
<evidence type="ECO:0000256" key="2">
    <source>
        <dbReference type="ARBA" id="ARBA00023125"/>
    </source>
</evidence>
<dbReference type="RefSeq" id="WP_015924520.1">
    <property type="nucleotide sequence ID" value="NC_011898.1"/>
</dbReference>
<dbReference type="OrthoDB" id="183331at2"/>